<dbReference type="EMBL" id="CM023484">
    <property type="protein sequence ID" value="KAH6932485.1"/>
    <property type="molecule type" value="Genomic_DNA"/>
</dbReference>
<proteinExistence type="predicted"/>
<organism evidence="1 2">
    <name type="scientific">Hyalomma asiaticum</name>
    <name type="common">Tick</name>
    <dbReference type="NCBI Taxonomy" id="266040"/>
    <lineage>
        <taxon>Eukaryota</taxon>
        <taxon>Metazoa</taxon>
        <taxon>Ecdysozoa</taxon>
        <taxon>Arthropoda</taxon>
        <taxon>Chelicerata</taxon>
        <taxon>Arachnida</taxon>
        <taxon>Acari</taxon>
        <taxon>Parasitiformes</taxon>
        <taxon>Ixodida</taxon>
        <taxon>Ixodoidea</taxon>
        <taxon>Ixodidae</taxon>
        <taxon>Hyalomminae</taxon>
        <taxon>Hyalomma</taxon>
    </lineage>
</organism>
<dbReference type="Proteomes" id="UP000821845">
    <property type="component" value="Chromosome 4"/>
</dbReference>
<keyword evidence="2" id="KW-1185">Reference proteome</keyword>
<gene>
    <name evidence="1" type="ORF">HPB50_006299</name>
</gene>
<sequence length="236" mass="26772">MAVVKASESGEPLRVGAIRAHLPLAELNRCHVVPSAPKVHPRKDHIKIAENYLKERDLRLLVSDKQGGFVVMTSGTFGVKAAQALDKNFIQVKKAALRWRRLVCSGALQTTLRDQMRTEIGGSLEAFEGSIALEDTDKEDNDTRPHPQPLDMERVHEAMELLSGEHDFRSFKGVSRSTAEEERSTVREVTDFRLRPAAPLDSDDPLYENVQLWEFHIRSKSFLYRQVRLLPDSKLF</sequence>
<reference evidence="1" key="1">
    <citation type="submission" date="2020-05" db="EMBL/GenBank/DDBJ databases">
        <title>Large-scale comparative analyses of tick genomes elucidate their genetic diversity and vector capacities.</title>
        <authorList>
            <person name="Jia N."/>
            <person name="Wang J."/>
            <person name="Shi W."/>
            <person name="Du L."/>
            <person name="Sun Y."/>
            <person name="Zhan W."/>
            <person name="Jiang J."/>
            <person name="Wang Q."/>
            <person name="Zhang B."/>
            <person name="Ji P."/>
            <person name="Sakyi L.B."/>
            <person name="Cui X."/>
            <person name="Yuan T."/>
            <person name="Jiang B."/>
            <person name="Yang W."/>
            <person name="Lam T.T.-Y."/>
            <person name="Chang Q."/>
            <person name="Ding S."/>
            <person name="Wang X."/>
            <person name="Zhu J."/>
            <person name="Ruan X."/>
            <person name="Zhao L."/>
            <person name="Wei J."/>
            <person name="Que T."/>
            <person name="Du C."/>
            <person name="Cheng J."/>
            <person name="Dai P."/>
            <person name="Han X."/>
            <person name="Huang E."/>
            <person name="Gao Y."/>
            <person name="Liu J."/>
            <person name="Shao H."/>
            <person name="Ye R."/>
            <person name="Li L."/>
            <person name="Wei W."/>
            <person name="Wang X."/>
            <person name="Wang C."/>
            <person name="Yang T."/>
            <person name="Huo Q."/>
            <person name="Li W."/>
            <person name="Guo W."/>
            <person name="Chen H."/>
            <person name="Zhou L."/>
            <person name="Ni X."/>
            <person name="Tian J."/>
            <person name="Zhou Y."/>
            <person name="Sheng Y."/>
            <person name="Liu T."/>
            <person name="Pan Y."/>
            <person name="Xia L."/>
            <person name="Li J."/>
            <person name="Zhao F."/>
            <person name="Cao W."/>
        </authorList>
    </citation>
    <scope>NUCLEOTIDE SEQUENCE</scope>
    <source>
        <strain evidence="1">Hyas-2018</strain>
    </source>
</reference>
<accession>A0ACB7SCQ0</accession>
<comment type="caution">
    <text evidence="1">The sequence shown here is derived from an EMBL/GenBank/DDBJ whole genome shotgun (WGS) entry which is preliminary data.</text>
</comment>
<protein>
    <submittedName>
        <fullName evidence="1">Uncharacterized protein</fullName>
    </submittedName>
</protein>
<evidence type="ECO:0000313" key="2">
    <source>
        <dbReference type="Proteomes" id="UP000821845"/>
    </source>
</evidence>
<name>A0ACB7SCQ0_HYAAI</name>
<evidence type="ECO:0000313" key="1">
    <source>
        <dbReference type="EMBL" id="KAH6932485.1"/>
    </source>
</evidence>